<dbReference type="Proteomes" id="UP001234343">
    <property type="component" value="Unassembled WGS sequence"/>
</dbReference>
<protein>
    <recommendedName>
        <fullName evidence="4">PBP domain-containing protein</fullName>
    </recommendedName>
</protein>
<keyword evidence="3" id="KW-1185">Reference proteome</keyword>
<comment type="caution">
    <text evidence="2">The sequence shown here is derived from an EMBL/GenBank/DDBJ whole genome shotgun (WGS) entry which is preliminary data.</text>
</comment>
<evidence type="ECO:0000313" key="2">
    <source>
        <dbReference type="EMBL" id="MDM7859270.1"/>
    </source>
</evidence>
<dbReference type="RefSeq" id="WP_289363189.1">
    <property type="nucleotide sequence ID" value="NZ_JAUCBP010000001.1"/>
</dbReference>
<gene>
    <name evidence="2" type="ORF">QTP81_01455</name>
</gene>
<proteinExistence type="predicted"/>
<dbReference type="Gene3D" id="3.40.190.10">
    <property type="entry name" value="Periplasmic binding protein-like II"/>
    <property type="match status" value="1"/>
</dbReference>
<dbReference type="SUPFAM" id="SSF53850">
    <property type="entry name" value="Periplasmic binding protein-like II"/>
    <property type="match status" value="1"/>
</dbReference>
<name>A0ABT7SSV3_9ALTE</name>
<keyword evidence="1" id="KW-0732">Signal</keyword>
<evidence type="ECO:0000256" key="1">
    <source>
        <dbReference type="SAM" id="SignalP"/>
    </source>
</evidence>
<organism evidence="2 3">
    <name type="scientific">Alteromonas arenosi</name>
    <dbReference type="NCBI Taxonomy" id="3055817"/>
    <lineage>
        <taxon>Bacteria</taxon>
        <taxon>Pseudomonadati</taxon>
        <taxon>Pseudomonadota</taxon>
        <taxon>Gammaproteobacteria</taxon>
        <taxon>Alteromonadales</taxon>
        <taxon>Alteromonadaceae</taxon>
        <taxon>Alteromonas/Salinimonas group</taxon>
        <taxon>Alteromonas</taxon>
    </lineage>
</organism>
<feature type="signal peptide" evidence="1">
    <location>
        <begin position="1"/>
        <end position="22"/>
    </location>
</feature>
<feature type="chain" id="PRO_5045565460" description="PBP domain-containing protein" evidence="1">
    <location>
        <begin position="23"/>
        <end position="145"/>
    </location>
</feature>
<sequence>MLLRLTWLVYAIWLMLSFSVHAQSAEMRVIAHPDVTQNSVSQRQLRRIFSLKQRTWEDGSAISLIVLSSDNEQHIAFLRQQLQMFPYQLEREWNKLVYSGQASPPVVAVNNAEMRSLVASTPGAIGYLLTETTPTNVKIIEVESP</sequence>
<accession>A0ABT7SSV3</accession>
<reference evidence="2 3" key="1">
    <citation type="submission" date="2023-06" db="EMBL/GenBank/DDBJ databases">
        <title>Alteromonas sp. ASW11-36 isolated from intertidal sand.</title>
        <authorList>
            <person name="Li Y."/>
        </authorList>
    </citation>
    <scope>NUCLEOTIDE SEQUENCE [LARGE SCALE GENOMIC DNA]</scope>
    <source>
        <strain evidence="2 3">ASW11-36</strain>
    </source>
</reference>
<evidence type="ECO:0000313" key="3">
    <source>
        <dbReference type="Proteomes" id="UP001234343"/>
    </source>
</evidence>
<evidence type="ECO:0008006" key="4">
    <source>
        <dbReference type="Google" id="ProtNLM"/>
    </source>
</evidence>
<dbReference type="EMBL" id="JAUCBP010000001">
    <property type="protein sequence ID" value="MDM7859270.1"/>
    <property type="molecule type" value="Genomic_DNA"/>
</dbReference>